<comment type="similarity">
    <text evidence="1">Belongs to the AHA1 family.</text>
</comment>
<name>A0A150PMJ6_SORCE</name>
<evidence type="ECO:0000256" key="1">
    <source>
        <dbReference type="ARBA" id="ARBA00006817"/>
    </source>
</evidence>
<dbReference type="AlphaFoldDB" id="A0A150PMJ6"/>
<evidence type="ECO:0000313" key="3">
    <source>
        <dbReference type="EMBL" id="KYF56914.1"/>
    </source>
</evidence>
<dbReference type="CDD" id="cd07826">
    <property type="entry name" value="SRPBCC_CalC_Aha1-like_9"/>
    <property type="match status" value="1"/>
</dbReference>
<evidence type="ECO:0000259" key="2">
    <source>
        <dbReference type="Pfam" id="PF08327"/>
    </source>
</evidence>
<feature type="domain" description="Activator of Hsp90 ATPase homologue 1/2-like C-terminal" evidence="2">
    <location>
        <begin position="29"/>
        <end position="161"/>
    </location>
</feature>
<dbReference type="InterPro" id="IPR013538">
    <property type="entry name" value="ASHA1/2-like_C"/>
</dbReference>
<organism evidence="3 4">
    <name type="scientific">Sorangium cellulosum</name>
    <name type="common">Polyangium cellulosum</name>
    <dbReference type="NCBI Taxonomy" id="56"/>
    <lineage>
        <taxon>Bacteria</taxon>
        <taxon>Pseudomonadati</taxon>
        <taxon>Myxococcota</taxon>
        <taxon>Polyangia</taxon>
        <taxon>Polyangiales</taxon>
        <taxon>Polyangiaceae</taxon>
        <taxon>Sorangium</taxon>
    </lineage>
</organism>
<dbReference type="Gene3D" id="3.30.530.20">
    <property type="match status" value="1"/>
</dbReference>
<protein>
    <submittedName>
        <fullName evidence="3">ATPase</fullName>
    </submittedName>
</protein>
<reference evidence="3 4" key="1">
    <citation type="submission" date="2014-02" db="EMBL/GenBank/DDBJ databases">
        <title>The small core and large imbalanced accessory genome model reveals a collaborative survival strategy of Sorangium cellulosum strains in nature.</title>
        <authorList>
            <person name="Han K."/>
            <person name="Peng R."/>
            <person name="Blom J."/>
            <person name="Li Y.-Z."/>
        </authorList>
    </citation>
    <scope>NUCLEOTIDE SEQUENCE [LARGE SCALE GENOMIC DNA]</scope>
    <source>
        <strain evidence="3 4">So0157-25</strain>
    </source>
</reference>
<proteinExistence type="inferred from homology"/>
<evidence type="ECO:0000313" key="4">
    <source>
        <dbReference type="Proteomes" id="UP000075420"/>
    </source>
</evidence>
<dbReference type="Pfam" id="PF08327">
    <property type="entry name" value="AHSA1"/>
    <property type="match status" value="1"/>
</dbReference>
<dbReference type="EMBL" id="JELY01001098">
    <property type="protein sequence ID" value="KYF56914.1"/>
    <property type="molecule type" value="Genomic_DNA"/>
</dbReference>
<dbReference type="Proteomes" id="UP000075420">
    <property type="component" value="Unassembled WGS sequence"/>
</dbReference>
<comment type="caution">
    <text evidence="3">The sequence shown here is derived from an EMBL/GenBank/DDBJ whole genome shotgun (WGS) entry which is preliminary data.</text>
</comment>
<gene>
    <name evidence="3" type="ORF">BE08_15725</name>
</gene>
<dbReference type="InterPro" id="IPR023393">
    <property type="entry name" value="START-like_dom_sf"/>
</dbReference>
<sequence>MIASSAVNKDSFQVSTPSEQEVRMTRLFNAPRQIVFDAMTKPEHVRRWWGCLSEGYSVPVCEIDLRPGGKWRFVNRHPGGEFAFYGEYKEITPPSRLVFTEIFEQYPDTVTVVTSVFTEEAGKTRMTVTVRYPSLEVRDIVLSTGMAEGAGISYDRLEDLLAELQRS</sequence>
<dbReference type="SUPFAM" id="SSF55961">
    <property type="entry name" value="Bet v1-like"/>
    <property type="match status" value="1"/>
</dbReference>
<accession>A0A150PMJ6</accession>